<dbReference type="PROSITE" id="PS00455">
    <property type="entry name" value="AMP_BINDING"/>
    <property type="match status" value="1"/>
</dbReference>
<dbReference type="CDD" id="cd05235">
    <property type="entry name" value="SDR_e1"/>
    <property type="match status" value="1"/>
</dbReference>
<protein>
    <recommendedName>
        <fullName evidence="5">Carboxylic acid reductase</fullName>
        <shortName evidence="5">CAR</shortName>
        <ecNumber evidence="5">1.2.1.-</ecNumber>
    </recommendedName>
    <alternativeName>
        <fullName evidence="5">ATP/NADPH-dependent carboxylic acid reductase</fullName>
    </alternativeName>
</protein>
<dbReference type="PROSITE" id="PS50075">
    <property type="entry name" value="CARRIER"/>
    <property type="match status" value="1"/>
</dbReference>
<feature type="binding site" evidence="5">
    <location>
        <begin position="420"/>
        <end position="421"/>
    </location>
    <ligand>
        <name>AMP</name>
        <dbReference type="ChEBI" id="CHEBI:456215"/>
    </ligand>
</feature>
<keyword evidence="8" id="KW-1185">Reference proteome</keyword>
<keyword evidence="3 5" id="KW-0547">Nucleotide-binding</keyword>
<comment type="caution">
    <text evidence="5">Lacks conserved residue(s) required for the propagation of feature annotation.</text>
</comment>
<feature type="binding site" evidence="5">
    <location>
        <position position="958"/>
    </location>
    <ligand>
        <name>NADP(+)</name>
        <dbReference type="ChEBI" id="CHEBI:58349"/>
    </ligand>
</feature>
<dbReference type="InterPro" id="IPR010080">
    <property type="entry name" value="Thioester_reductase-like_dom"/>
</dbReference>
<evidence type="ECO:0000256" key="4">
    <source>
        <dbReference type="ARBA" id="ARBA00022840"/>
    </source>
</evidence>
<keyword evidence="5" id="KW-0560">Oxidoreductase</keyword>
<comment type="catalytic activity">
    <reaction evidence="5">
        <text>a carboxylate + ATP + NADPH + H(+) = an aldehyde + AMP + diphosphate + NADP(+)</text>
        <dbReference type="Rhea" id="RHEA:50916"/>
        <dbReference type="ChEBI" id="CHEBI:15378"/>
        <dbReference type="ChEBI" id="CHEBI:17478"/>
        <dbReference type="ChEBI" id="CHEBI:29067"/>
        <dbReference type="ChEBI" id="CHEBI:30616"/>
        <dbReference type="ChEBI" id="CHEBI:33019"/>
        <dbReference type="ChEBI" id="CHEBI:57783"/>
        <dbReference type="ChEBI" id="CHEBI:58349"/>
        <dbReference type="ChEBI" id="CHEBI:456215"/>
    </reaction>
</comment>
<comment type="caution">
    <text evidence="7">The sequence shown here is derived from an EMBL/GenBank/DDBJ whole genome shotgun (WGS) entry which is preliminary data.</text>
</comment>
<feature type="domain" description="Carrier" evidence="6">
    <location>
        <begin position="656"/>
        <end position="732"/>
    </location>
</feature>
<gene>
    <name evidence="5" type="primary">car</name>
    <name evidence="7" type="ORF">GCM10009654_32590</name>
</gene>
<feature type="modified residue" description="O-(pantetheine 4'-phosphoryl)serine" evidence="5">
    <location>
        <position position="691"/>
    </location>
</feature>
<dbReference type="NCBIfam" id="NF041592">
    <property type="entry name" value="carboxyl_red"/>
    <property type="match status" value="1"/>
</dbReference>
<dbReference type="Proteomes" id="UP001501371">
    <property type="component" value="Unassembled WGS sequence"/>
</dbReference>
<feature type="binding site" evidence="5">
    <location>
        <begin position="790"/>
        <end position="793"/>
    </location>
    <ligand>
        <name>NADP(+)</name>
        <dbReference type="ChEBI" id="CHEBI:58349"/>
    </ligand>
</feature>
<name>A0ABN1UVC2_9ACTN</name>
<dbReference type="Gene3D" id="3.40.50.12780">
    <property type="entry name" value="N-terminal domain of ligase-like"/>
    <property type="match status" value="1"/>
</dbReference>
<dbReference type="SUPFAM" id="SSF47336">
    <property type="entry name" value="ACP-like"/>
    <property type="match status" value="1"/>
</dbReference>
<feature type="binding site" evidence="5">
    <location>
        <begin position="510"/>
        <end position="513"/>
    </location>
    <ligand>
        <name>AMP</name>
        <dbReference type="ChEBI" id="CHEBI:456215"/>
    </ligand>
</feature>
<evidence type="ECO:0000256" key="2">
    <source>
        <dbReference type="ARBA" id="ARBA00022553"/>
    </source>
</evidence>
<dbReference type="InterPro" id="IPR000873">
    <property type="entry name" value="AMP-dep_synth/lig_dom"/>
</dbReference>
<dbReference type="SUPFAM" id="SSF51735">
    <property type="entry name" value="NAD(P)-binding Rossmann-fold domains"/>
    <property type="match status" value="1"/>
</dbReference>
<dbReference type="InterPro" id="IPR009081">
    <property type="entry name" value="PP-bd_ACP"/>
</dbReference>
<comment type="similarity">
    <text evidence="5">Belongs to the ATP-dependent AMP-binding enzyme family. Carboxylic acid reductase subfamily.</text>
</comment>
<keyword evidence="1 5" id="KW-0596">Phosphopantetheine</keyword>
<dbReference type="SUPFAM" id="SSF56801">
    <property type="entry name" value="Acetyl-CoA synthetase-like"/>
    <property type="match status" value="1"/>
</dbReference>
<comment type="cofactor">
    <cofactor evidence="5">
        <name>pantetheine 4'-phosphate</name>
        <dbReference type="ChEBI" id="CHEBI:47942"/>
    </cofactor>
    <text evidence="5">Binds 1 phosphopantetheine covalently.</text>
</comment>
<feature type="binding site" evidence="5">
    <location>
        <position position="621"/>
    </location>
    <ligand>
        <name>AMP</name>
        <dbReference type="ChEBI" id="CHEBI:456215"/>
    </ligand>
</feature>
<dbReference type="InterPro" id="IPR042099">
    <property type="entry name" value="ANL_N_sf"/>
</dbReference>
<accession>A0ABN1UVC2</accession>
<dbReference type="HAMAP" id="MF_02247">
    <property type="entry name" value="Carbox_acid_reduct"/>
    <property type="match status" value="1"/>
</dbReference>
<keyword evidence="5" id="KW-0521">NADP</keyword>
<organism evidence="7 8">
    <name type="scientific">Streptomyces hebeiensis</name>
    <dbReference type="NCBI Taxonomy" id="229486"/>
    <lineage>
        <taxon>Bacteria</taxon>
        <taxon>Bacillati</taxon>
        <taxon>Actinomycetota</taxon>
        <taxon>Actinomycetes</taxon>
        <taxon>Kitasatosporales</taxon>
        <taxon>Streptomycetaceae</taxon>
        <taxon>Streptomyces</taxon>
    </lineage>
</organism>
<feature type="binding site" evidence="5">
    <location>
        <position position="498"/>
    </location>
    <ligand>
        <name>AMP</name>
        <dbReference type="ChEBI" id="CHEBI:456215"/>
    </ligand>
</feature>
<dbReference type="EC" id="1.2.1.-" evidence="5"/>
<feature type="binding site" evidence="5">
    <location>
        <begin position="883"/>
        <end position="885"/>
    </location>
    <ligand>
        <name>NADP(+)</name>
        <dbReference type="ChEBI" id="CHEBI:58349"/>
    </ligand>
</feature>
<dbReference type="Pfam" id="PF00501">
    <property type="entry name" value="AMP-binding"/>
    <property type="match status" value="1"/>
</dbReference>
<dbReference type="EMBL" id="BAAAKV010000027">
    <property type="protein sequence ID" value="GAA1172848.1"/>
    <property type="molecule type" value="Genomic_DNA"/>
</dbReference>
<feature type="binding site" evidence="5">
    <location>
        <position position="304"/>
    </location>
    <ligand>
        <name>AMP</name>
        <dbReference type="ChEBI" id="CHEBI:456215"/>
    </ligand>
</feature>
<reference evidence="7 8" key="1">
    <citation type="journal article" date="2019" name="Int. J. Syst. Evol. Microbiol.">
        <title>The Global Catalogue of Microorganisms (GCM) 10K type strain sequencing project: providing services to taxonomists for standard genome sequencing and annotation.</title>
        <authorList>
            <consortium name="The Broad Institute Genomics Platform"/>
            <consortium name="The Broad Institute Genome Sequencing Center for Infectious Disease"/>
            <person name="Wu L."/>
            <person name="Ma J."/>
        </authorList>
    </citation>
    <scope>NUCLEOTIDE SEQUENCE [LARGE SCALE GENOMIC DNA]</scope>
    <source>
        <strain evidence="7 8">JCM 12696</strain>
    </source>
</reference>
<dbReference type="InterPro" id="IPR036291">
    <property type="entry name" value="NAD(P)-bd_dom_sf"/>
</dbReference>
<dbReference type="Pfam" id="PF00550">
    <property type="entry name" value="PP-binding"/>
    <property type="match status" value="1"/>
</dbReference>
<evidence type="ECO:0000259" key="6">
    <source>
        <dbReference type="PROSITE" id="PS50075"/>
    </source>
</evidence>
<feature type="binding site" evidence="5">
    <location>
        <position position="985"/>
    </location>
    <ligand>
        <name>NADP(+)</name>
        <dbReference type="ChEBI" id="CHEBI:58349"/>
    </ligand>
</feature>
<evidence type="ECO:0000256" key="3">
    <source>
        <dbReference type="ARBA" id="ARBA00022741"/>
    </source>
</evidence>
<dbReference type="PANTHER" id="PTHR43272">
    <property type="entry name" value="LONG-CHAIN-FATTY-ACID--COA LIGASE"/>
    <property type="match status" value="1"/>
</dbReference>
<feature type="binding site" evidence="5">
    <location>
        <position position="425"/>
    </location>
    <ligand>
        <name>AMP</name>
        <dbReference type="ChEBI" id="CHEBI:456215"/>
    </ligand>
</feature>
<dbReference type="InterPro" id="IPR020845">
    <property type="entry name" value="AMP-binding_CS"/>
</dbReference>
<dbReference type="InterPro" id="IPR046407">
    <property type="entry name" value="CAR"/>
</dbReference>
<dbReference type="InterPro" id="IPR020806">
    <property type="entry name" value="PKS_PP-bd"/>
</dbReference>
<feature type="binding site" evidence="5">
    <location>
        <position position="817"/>
    </location>
    <ligand>
        <name>NADP(+)</name>
        <dbReference type="ChEBI" id="CHEBI:58349"/>
    </ligand>
</feature>
<dbReference type="RefSeq" id="WP_344276564.1">
    <property type="nucleotide sequence ID" value="NZ_BAAAKV010000027.1"/>
</dbReference>
<dbReference type="SMART" id="SM00823">
    <property type="entry name" value="PKS_PP"/>
    <property type="match status" value="1"/>
</dbReference>
<evidence type="ECO:0000256" key="5">
    <source>
        <dbReference type="HAMAP-Rule" id="MF_02247"/>
    </source>
</evidence>
<dbReference type="PANTHER" id="PTHR43272:SF33">
    <property type="entry name" value="AMP-BINDING DOMAIN-CONTAINING PROTEIN-RELATED"/>
    <property type="match status" value="1"/>
</dbReference>
<comment type="domain">
    <text evidence="5">The N-terminal domain likely catalyzes substrate activation by formation of an initial acyl-AMP intermediate, the central region contains the phosphopantetheine attachment site, and the C-terminal domain catalyzes the reduction by NADPH of the intermediate thioester formed from the attack of the phosphopantetheine thiol at the carbonyl carbon of acyl-AMP.</text>
</comment>
<feature type="binding site" evidence="5">
    <location>
        <position position="519"/>
    </location>
    <ligand>
        <name>AMP</name>
        <dbReference type="ChEBI" id="CHEBI:456215"/>
    </ligand>
</feature>
<feature type="binding site" evidence="5">
    <location>
        <position position="923"/>
    </location>
    <ligand>
        <name>NADP(+)</name>
        <dbReference type="ChEBI" id="CHEBI:58349"/>
    </ligand>
</feature>
<dbReference type="CDD" id="cd17632">
    <property type="entry name" value="AFD_CAR-like"/>
    <property type="match status" value="1"/>
</dbReference>
<evidence type="ECO:0000313" key="8">
    <source>
        <dbReference type="Proteomes" id="UP001501371"/>
    </source>
</evidence>
<comment type="function">
    <text evidence="5">Catalyzes the ATP- and NADPH-dependent reduction of carboxylic acids to the corresponding aldehydes.</text>
</comment>
<keyword evidence="4 5" id="KW-0067">ATP-binding</keyword>
<dbReference type="InterPro" id="IPR036736">
    <property type="entry name" value="ACP-like_sf"/>
</dbReference>
<dbReference type="Gene3D" id="1.10.1200.10">
    <property type="entry name" value="ACP-like"/>
    <property type="match status" value="1"/>
</dbReference>
<feature type="binding site" evidence="5">
    <location>
        <position position="827"/>
    </location>
    <ligand>
        <name>NADP(+)</name>
        <dbReference type="ChEBI" id="CHEBI:58349"/>
    </ligand>
</feature>
<feature type="binding site" evidence="5">
    <location>
        <position position="962"/>
    </location>
    <ligand>
        <name>NADP(+)</name>
        <dbReference type="ChEBI" id="CHEBI:58349"/>
    </ligand>
</feature>
<proteinExistence type="inferred from homology"/>
<evidence type="ECO:0000256" key="1">
    <source>
        <dbReference type="ARBA" id="ARBA00022450"/>
    </source>
</evidence>
<dbReference type="Pfam" id="PF07993">
    <property type="entry name" value="NAD_binding_4"/>
    <property type="match status" value="1"/>
</dbReference>
<dbReference type="Gene3D" id="3.40.50.720">
    <property type="entry name" value="NAD(P)-binding Rossmann-like Domain"/>
    <property type="match status" value="1"/>
</dbReference>
<dbReference type="InterPro" id="IPR013120">
    <property type="entry name" value="FAR_NAD-bd"/>
</dbReference>
<sequence length="1176" mass="127560">MPTEPQSWFPGPDDRTDRRIAELRAHDPQVRDAMPLPAVDEAIGRPGLTLKKIIATAMEGYADRPALGERARELIRDPATGRAEYRLLPHFDTITYAQLWSRVEALAADLHHDPRQPLRADEFIAVLGFTSTDFVTVDLTCARLGAVCVPLQSSASAARLGPVIAETGPRVLAAGVEFLDTAVDCALDSGSVGRLIVFDHRPEADDERERFEAARQRLTDAGSTVVLESLTDVLDRGRDLPPAPEFEDGTDTDRLALLLYTSGSTGTPKGAMYTERLVGRMWHGFWPGKSSLPLIMLSYMPMSHLAGRATLYTVLGSGGTVCFTARSDLSTLFEDLGLVRPTDLLLVPRVCDTLLQHHRRELDRRTAAGGDPAVLEAEVKRELGERFLGGRLLWIGSGGAPLSDEMTDFVASCVDVPLHDGYGSTEAGGMLADHRPIRPAVRDYRLVDVPELGYFRSDLPHPRGELLIRTDALIPGYYKRPDVMAGLVDEDGYYRTGDIFAERGPGELFYVDRRNNVLKLSQGEFVAVSRLEAVFAGSPLVRQIFVYGSSERAYLLAVVVPVPEAAERAGGDPAELKARIAASLRGTAKEAGLNSYEIPRDFLIETEPFSTENGLLSDIRKLLRPRVTERYGERLERLYADLAARENDELRALRRSGRDRPVADTVARAAQAVLGTPADPAARYTDLGGDSLSAVSFSQLLGEIFGVEVPVGVVISPAHDLRRLAEHVERALSSGDRRPSAATVHGAGATEVRARDLTLDAFVDAETLAAAPSLPHVAGPARTVLLTGANGYLGRFLCLEWLERLARTGGTLVCVVRGSDAAVARRRLYEAFDSGDPELLARFGELAEGRLEVLAGDIGEPDLGLDGPTWNRLADTVDLIVHPAALVNHVLPYEQLFGPNVVGTAELIRLALTRRVKRFTYLSTVGVIAAQAATPDESADIRVASPVRRLDDSYASGYATSKWAGEVLLREAHDLCGLPVATFRSDMILAHSRYGGQLNVPDVFTRLLLSLAATGIAPGSFYRAGPGGVRRPAHYEGLPVDFTAEAVTVLGERATEGHRTYNVLNPHDDGVSLDVFVDWLVDAGHPVRRIDDYDEWLARFGTAMRALPQEQRQHSLLPLLHAFAEPAEPVAGSAVPADAFRAAVLEAGVGPDADIPHLSASLIGKYAADLRALKLI</sequence>
<keyword evidence="2 5" id="KW-0597">Phosphoprotein</keyword>
<dbReference type="NCBIfam" id="TIGR01746">
    <property type="entry name" value="Thioester-redct"/>
    <property type="match status" value="1"/>
</dbReference>
<evidence type="ECO:0000313" key="7">
    <source>
        <dbReference type="EMBL" id="GAA1172848.1"/>
    </source>
</evidence>